<feature type="transmembrane region" description="Helical" evidence="2">
    <location>
        <begin position="26"/>
        <end position="44"/>
    </location>
</feature>
<sequence>MDQHPVPQNISSYEFHLVGDMTLKQFFQLAGGVAVAVVVYRLPLPFILKWPIMGLAALTGVMLAFVPVSGRPFSQWIMAFIKAIYSPTEFHWSETSQPLPTMNHKPSNQVTKKSVLDLIESQLIARFSQIFTHPSLAFSAIQPNTQRSTRSPQPLSPLPISLPTTHNSMPPPDRPNLLTGLVLDPAGSRLEGVILELSDATGLPVRALRTNKLGQFMTATPLSSGIYTLFAEKDGFGFPSVSIQVENKIISPIVITAHA</sequence>
<accession>A0A0G1M394</accession>
<proteinExistence type="predicted"/>
<organism evidence="3 4">
    <name type="scientific">Candidatus Amesbacteria bacterium GW2011_GWC2_45_19</name>
    <dbReference type="NCBI Taxonomy" id="1618366"/>
    <lineage>
        <taxon>Bacteria</taxon>
        <taxon>Candidatus Amesiibacteriota</taxon>
    </lineage>
</organism>
<dbReference type="Pfam" id="PF12666">
    <property type="entry name" value="PrgI"/>
    <property type="match status" value="1"/>
</dbReference>
<keyword evidence="2" id="KW-1133">Transmembrane helix</keyword>
<evidence type="ECO:0008006" key="5">
    <source>
        <dbReference type="Google" id="ProtNLM"/>
    </source>
</evidence>
<dbReference type="EMBL" id="LCKS01000009">
    <property type="protein sequence ID" value="KKU02691.1"/>
    <property type="molecule type" value="Genomic_DNA"/>
</dbReference>
<feature type="transmembrane region" description="Helical" evidence="2">
    <location>
        <begin position="50"/>
        <end position="68"/>
    </location>
</feature>
<keyword evidence="2" id="KW-0812">Transmembrane</keyword>
<name>A0A0G1M394_9BACT</name>
<evidence type="ECO:0000256" key="2">
    <source>
        <dbReference type="SAM" id="Phobius"/>
    </source>
</evidence>
<protein>
    <recommendedName>
        <fullName evidence="5">Carboxypeptidase regulatory-like domain-containing protein</fullName>
    </recommendedName>
</protein>
<feature type="region of interest" description="Disordered" evidence="1">
    <location>
        <begin position="144"/>
        <end position="170"/>
    </location>
</feature>
<reference evidence="3 4" key="1">
    <citation type="journal article" date="2015" name="Nature">
        <title>rRNA introns, odd ribosomes, and small enigmatic genomes across a large radiation of phyla.</title>
        <authorList>
            <person name="Brown C.T."/>
            <person name="Hug L.A."/>
            <person name="Thomas B.C."/>
            <person name="Sharon I."/>
            <person name="Castelle C.J."/>
            <person name="Singh A."/>
            <person name="Wilkins M.J."/>
            <person name="Williams K.H."/>
            <person name="Banfield J.F."/>
        </authorList>
    </citation>
    <scope>NUCLEOTIDE SEQUENCE [LARGE SCALE GENOMIC DNA]</scope>
</reference>
<dbReference type="Proteomes" id="UP000034264">
    <property type="component" value="Unassembled WGS sequence"/>
</dbReference>
<dbReference type="AlphaFoldDB" id="A0A0G1M394"/>
<evidence type="ECO:0000313" key="3">
    <source>
        <dbReference type="EMBL" id="KKU02691.1"/>
    </source>
</evidence>
<evidence type="ECO:0000313" key="4">
    <source>
        <dbReference type="Proteomes" id="UP000034264"/>
    </source>
</evidence>
<keyword evidence="2" id="KW-0472">Membrane</keyword>
<dbReference type="SUPFAM" id="SSF49478">
    <property type="entry name" value="Cna protein B-type domain"/>
    <property type="match status" value="1"/>
</dbReference>
<dbReference type="InterPro" id="IPR024414">
    <property type="entry name" value="Uncharacterised_PrgI"/>
</dbReference>
<gene>
    <name evidence="3" type="ORF">UX05_C0009G0027</name>
</gene>
<evidence type="ECO:0000256" key="1">
    <source>
        <dbReference type="SAM" id="MobiDB-lite"/>
    </source>
</evidence>
<comment type="caution">
    <text evidence="3">The sequence shown here is derived from an EMBL/GenBank/DDBJ whole genome shotgun (WGS) entry which is preliminary data.</text>
</comment>